<protein>
    <submittedName>
        <fullName evidence="1">Uncharacterized protein</fullName>
    </submittedName>
</protein>
<name>A0A1H9GLV1_9BACT</name>
<proteinExistence type="predicted"/>
<gene>
    <name evidence="1" type="ORF">SAMN05444359_11116</name>
</gene>
<dbReference type="InParanoid" id="A0A1H9GLV1"/>
<evidence type="ECO:0000313" key="1">
    <source>
        <dbReference type="EMBL" id="SEQ51075.1"/>
    </source>
</evidence>
<organism evidence="1 2">
    <name type="scientific">Neolewinella agarilytica</name>
    <dbReference type="NCBI Taxonomy" id="478744"/>
    <lineage>
        <taxon>Bacteria</taxon>
        <taxon>Pseudomonadati</taxon>
        <taxon>Bacteroidota</taxon>
        <taxon>Saprospiria</taxon>
        <taxon>Saprospirales</taxon>
        <taxon>Lewinellaceae</taxon>
        <taxon>Neolewinella</taxon>
    </lineage>
</organism>
<keyword evidence="2" id="KW-1185">Reference proteome</keyword>
<sequence>MFGWVRTAVISAFSLLFLLITVNTLSAENSKGLTSAGFSDLLPGALLTEQSKLQLTYRTHRFVALPATSLLSPDPDQLRVQDLRNIECYAQPDALEVCGAGDTIPIMLFTKSVPPLQDIRLDVVFEDGIEYGGFAYVDNTLANSGAQLDTISTENPESPSFLLDQVSEATGGVIVYLGVRAECGVDFSINNPDVTINFSYTNADGVACTGSVTLEDYGGNVIIPKVVITNDPPNLNLNRPGNIRCHSLDVSQSTINASATGYIFTASNYGFEEGISIVEVRRAGNVLAATDYTIDAVTGEMTLTVTDPTADGFLDFNEIETINVCYTYTECFPNVDFTPVYTAVSACDGVFCTGPVDQRSAGELRSNFPQNPAWQAEIVGEQLPDVCTGQPYVLDIELGAAGDLEITDQMESINLFLRRCKNPGLFLDTVALVSLDGATILGVFDESIYSVRGEDQVTASTGVPTANRAGTVTLDLRQNDLVSGGGLTDTDGDGFFDDMPGDESIRLRFVFGVACASDELACNSGANLPGGPDAGADCQFREISLSGRTGCDTRNRTATLPLLNLQNFDAESTSEYTNEETFTFGGSMYSGYDFGEIGRSTMGGPLNATTKPINFSYTLGDNDLFACDPVGTGVAKLELLITGNEYLLDNMEFTDIAFNGMTVSPGKVTVARPMTGELLFTVDTGSVMSGVPFDYDFSVTLDTPRCAPPALLFVDAFLTTQCADGCDCAPVRTCTSTTFTVDPDSLGCVCEYTISTFVKRVNTNFEDETRTTEVDPETISQQDIRRFVSGDTLEILYQLTVEPGADPDFNESNEFLDFRTDLRVTGGASATSQNFQAMFDLQTARVQSFTINRKDGTEIDVGASISGDINVGASGVLINSGGDNTFGYGINEPEMAGLPNGGYTFGTGNSSNDDLDGRLLRLQVNNLNGQPDANTPFFDLVGGRFIGEDTINIVWHVVLVDNPSWNGMVSTMSLTGLVDSRGYIGDPADNVIYNTDGNQCSPTSEPFQYADPMVEGSSRIEYTDDCEATLVVSYDVTGIPSDWYTNEYRLVAGIEEFDINFPEPYYYAGGATVETGGLSPVPVEPTGSSNVDTATVNGQQVLFPNGTGILSFVDAEKADGVRPDGYAGYGGPDEALSDVITVGGTYPLLGFMGGAEDSLVFRIPLVRGCSAEATSGGGLSLNFDAANLHLPDLFSNGTFQTSGSASVDGEVLDNDGNVVQARRESDGAVSDPPVTGSRFYPFLRLEDSPQFLPGFPINRERRINNVVAVTETGARPTEIVSAASVGMDFLTDDMGTETNTYMLCPDGGEILPGGALSIELSNSVELLSISGDATSFSIASATDSSIFYAVEIPAENVADDCFEITLTTDLLFCDAGMVCMTPILGCPGSQIDITQQVNVYKEFMLECSPAVCYEYRGGTTEVDISFNLPTQSDLCSDQTYSILYVNNGSGSLSDLQPVIQIPTGLDVDFSSFEITLIGGGTMALSPPVANPDSNTIYGSGYVFDQTEIDAFLSPNEFEVGDIIEITFDAATSCDFINGTPLAARLNAADACQQPQYIMDTTSDPIRVATPDVPEPLFELDLPELIQVSCSESGTELLITTLNVGKAPTTELEVMFTLPAGFSLEADDVVVVAPSDFVIDDIVEEDLGGGVTMYSFTGPESIAIGGALCVKVMLNVDGIDCGVYQLSAGFKQATAPLTCPTTMETCTLASLLSESSIFDVEVVPTVTLGTDNEITADCGPTPGTFNIAYDLEIVAPSAAYTGPAAVELYRDANANGTYEPGTDQQLGTTMNINVAIDSGEVASISGMFNEIDVLDVCPVLIRFTVPGCACGESVLSVMDILPTFLNDLGESVALCPGEEGMLTGICAPLDYSFNPVTAGTVTDNGDGTVSFSLNDGFTEAILQVGGTFGVCPVDVSIPVISNDPFEFGPYTAEVCNEGAQEIDFNIPPALQEDLEILILPSIGLDDPTSFEPTISDLQADQVYTVQFTLNGECTAETTLTVTVDQAPMVELTGSTTCITGFDLEDALTISPADLTGEFQTSGDGTFTTGNRVPGATEYIPGPMDREAGSVSFRFVSDDPEGPCGPDVARMDFTILLVDCGNFGWDGSND</sequence>
<evidence type="ECO:0000313" key="2">
    <source>
        <dbReference type="Proteomes" id="UP000199021"/>
    </source>
</evidence>
<dbReference type="Proteomes" id="UP000199021">
    <property type="component" value="Unassembled WGS sequence"/>
</dbReference>
<accession>A0A1H9GLV1</accession>
<dbReference type="EMBL" id="FOFB01000011">
    <property type="protein sequence ID" value="SEQ51075.1"/>
    <property type="molecule type" value="Genomic_DNA"/>
</dbReference>
<reference evidence="2" key="1">
    <citation type="submission" date="2016-10" db="EMBL/GenBank/DDBJ databases">
        <authorList>
            <person name="Varghese N."/>
            <person name="Submissions S."/>
        </authorList>
    </citation>
    <scope>NUCLEOTIDE SEQUENCE [LARGE SCALE GENOMIC DNA]</scope>
    <source>
        <strain evidence="2">DSM 24740</strain>
    </source>
</reference>
<dbReference type="STRING" id="478744.SAMN05444359_11116"/>